<gene>
    <name evidence="2" type="ORF">NDU88_003701</name>
</gene>
<accession>A0AAV7PFD9</accession>
<name>A0AAV7PFD9_PLEWA</name>
<comment type="caution">
    <text evidence="2">The sequence shown here is derived from an EMBL/GenBank/DDBJ whole genome shotgun (WGS) entry which is preliminary data.</text>
</comment>
<sequence>MKNQSQRVSNLLRSILLLPVIATAIPSLLCYVTLYLAAWDRCALGREVLCSDHISILEPAGYALRAVWLYVPALFPVPLAHLRSHNRSCLLACGTHCGSWLTLRVTEPALRIFLSSAVDLLSLPLFLSVLWVGHCVFAPPNSATR</sequence>
<feature type="transmembrane region" description="Helical" evidence="1">
    <location>
        <begin position="112"/>
        <end position="137"/>
    </location>
</feature>
<evidence type="ECO:0000256" key="1">
    <source>
        <dbReference type="SAM" id="Phobius"/>
    </source>
</evidence>
<reference evidence="2" key="1">
    <citation type="journal article" date="2022" name="bioRxiv">
        <title>Sequencing and chromosome-scale assembly of the giantPleurodeles waltlgenome.</title>
        <authorList>
            <person name="Brown T."/>
            <person name="Elewa A."/>
            <person name="Iarovenko S."/>
            <person name="Subramanian E."/>
            <person name="Araus A.J."/>
            <person name="Petzold A."/>
            <person name="Susuki M."/>
            <person name="Suzuki K.-i.T."/>
            <person name="Hayashi T."/>
            <person name="Toyoda A."/>
            <person name="Oliveira C."/>
            <person name="Osipova E."/>
            <person name="Leigh N.D."/>
            <person name="Simon A."/>
            <person name="Yun M.H."/>
        </authorList>
    </citation>
    <scope>NUCLEOTIDE SEQUENCE</scope>
    <source>
        <strain evidence="2">20211129_DDA</strain>
        <tissue evidence="2">Liver</tissue>
    </source>
</reference>
<keyword evidence="1" id="KW-0472">Membrane</keyword>
<proteinExistence type="predicted"/>
<evidence type="ECO:0000313" key="3">
    <source>
        <dbReference type="Proteomes" id="UP001066276"/>
    </source>
</evidence>
<feature type="transmembrane region" description="Helical" evidence="1">
    <location>
        <begin position="12"/>
        <end position="38"/>
    </location>
</feature>
<keyword evidence="1" id="KW-1133">Transmembrane helix</keyword>
<keyword evidence="3" id="KW-1185">Reference proteome</keyword>
<organism evidence="2 3">
    <name type="scientific">Pleurodeles waltl</name>
    <name type="common">Iberian ribbed newt</name>
    <dbReference type="NCBI Taxonomy" id="8319"/>
    <lineage>
        <taxon>Eukaryota</taxon>
        <taxon>Metazoa</taxon>
        <taxon>Chordata</taxon>
        <taxon>Craniata</taxon>
        <taxon>Vertebrata</taxon>
        <taxon>Euteleostomi</taxon>
        <taxon>Amphibia</taxon>
        <taxon>Batrachia</taxon>
        <taxon>Caudata</taxon>
        <taxon>Salamandroidea</taxon>
        <taxon>Salamandridae</taxon>
        <taxon>Pleurodelinae</taxon>
        <taxon>Pleurodeles</taxon>
    </lineage>
</organism>
<dbReference type="EMBL" id="JANPWB010000011">
    <property type="protein sequence ID" value="KAJ1125268.1"/>
    <property type="molecule type" value="Genomic_DNA"/>
</dbReference>
<evidence type="ECO:0000313" key="2">
    <source>
        <dbReference type="EMBL" id="KAJ1125268.1"/>
    </source>
</evidence>
<dbReference type="AlphaFoldDB" id="A0AAV7PFD9"/>
<protein>
    <submittedName>
        <fullName evidence="2">Uncharacterized protein</fullName>
    </submittedName>
</protein>
<dbReference type="Proteomes" id="UP001066276">
    <property type="component" value="Chromosome 7"/>
</dbReference>
<keyword evidence="1" id="KW-0812">Transmembrane</keyword>